<keyword evidence="3" id="KW-1185">Reference proteome</keyword>
<dbReference type="AlphaFoldDB" id="A0A2A2SEF9"/>
<evidence type="ECO:0000256" key="1">
    <source>
        <dbReference type="SAM" id="MobiDB-lite"/>
    </source>
</evidence>
<gene>
    <name evidence="2" type="ORF">CKY28_08235</name>
</gene>
<name>A0A2A2SEF9_9SPHN</name>
<dbReference type="Proteomes" id="UP000218151">
    <property type="component" value="Unassembled WGS sequence"/>
</dbReference>
<organism evidence="2 3">
    <name type="scientific">Sphingomonas lenta</name>
    <dbReference type="NCBI Taxonomy" id="1141887"/>
    <lineage>
        <taxon>Bacteria</taxon>
        <taxon>Pseudomonadati</taxon>
        <taxon>Pseudomonadota</taxon>
        <taxon>Alphaproteobacteria</taxon>
        <taxon>Sphingomonadales</taxon>
        <taxon>Sphingomonadaceae</taxon>
        <taxon>Sphingomonas</taxon>
    </lineage>
</organism>
<evidence type="ECO:0000313" key="2">
    <source>
        <dbReference type="EMBL" id="PAX07629.1"/>
    </source>
</evidence>
<proteinExistence type="predicted"/>
<reference evidence="3" key="1">
    <citation type="submission" date="2017-09" db="EMBL/GenBank/DDBJ databases">
        <authorList>
            <person name="Feng G."/>
            <person name="Zhu H."/>
        </authorList>
    </citation>
    <scope>NUCLEOTIDE SEQUENCE [LARGE SCALE GENOMIC DNA]</scope>
    <source>
        <strain evidence="3">1PNM-20</strain>
    </source>
</reference>
<evidence type="ECO:0000313" key="3">
    <source>
        <dbReference type="Proteomes" id="UP000218151"/>
    </source>
</evidence>
<accession>A0A2A2SEF9</accession>
<comment type="caution">
    <text evidence="2">The sequence shown here is derived from an EMBL/GenBank/DDBJ whole genome shotgun (WGS) entry which is preliminary data.</text>
</comment>
<protein>
    <submittedName>
        <fullName evidence="2">Uncharacterized protein</fullName>
    </submittedName>
</protein>
<feature type="region of interest" description="Disordered" evidence="1">
    <location>
        <begin position="81"/>
        <end position="109"/>
    </location>
</feature>
<sequence>MSFLRCFIAELEHIRVHVRYGSKADGRVPPRNGEGDRARRAWWRGLSTGTALRSRPSTMLRMVPLPVPGRNWVRHCYAGEARGRQRRGEAASSISRAGRGPARCRPDRA</sequence>
<dbReference type="EMBL" id="NSLI01000003">
    <property type="protein sequence ID" value="PAX07629.1"/>
    <property type="molecule type" value="Genomic_DNA"/>
</dbReference>